<dbReference type="RefSeq" id="WP_265686244.1">
    <property type="nucleotide sequence ID" value="NZ_JAKRRX010000004.1"/>
</dbReference>
<accession>A0A9X3CBX1</accession>
<comment type="caution">
    <text evidence="1">The sequence shown here is derived from an EMBL/GenBank/DDBJ whole genome shotgun (WGS) entry which is preliminary data.</text>
</comment>
<evidence type="ECO:0000313" key="1">
    <source>
        <dbReference type="EMBL" id="MCW8332474.1"/>
    </source>
</evidence>
<gene>
    <name evidence="1" type="ORF">MD483_01315</name>
</gene>
<name>A0A9X3CBX1_9VIBR</name>
<proteinExistence type="predicted"/>
<dbReference type="Proteomes" id="UP001155586">
    <property type="component" value="Unassembled WGS sequence"/>
</dbReference>
<protein>
    <submittedName>
        <fullName evidence="1">Uncharacterized protein</fullName>
    </submittedName>
</protein>
<sequence>MFTATQFCEKCQQETVHSEVLVRKPSRYDTQFTWTGRILLFIREFINGGHYYNMDRYVKCKVCDHKQLDNKGDEFE</sequence>
<evidence type="ECO:0000313" key="2">
    <source>
        <dbReference type="Proteomes" id="UP001155586"/>
    </source>
</evidence>
<reference evidence="1" key="1">
    <citation type="submission" date="2022-02" db="EMBL/GenBank/DDBJ databases">
        <title>Vibrio sp. nov., a new bacterium isolated from Bohai sea, China.</title>
        <authorList>
            <person name="Yuan Y."/>
        </authorList>
    </citation>
    <scope>NUCLEOTIDE SEQUENCE</scope>
    <source>
        <strain evidence="1">DBSS07</strain>
    </source>
</reference>
<dbReference type="EMBL" id="JAKRRX010000004">
    <property type="protein sequence ID" value="MCW8332474.1"/>
    <property type="molecule type" value="Genomic_DNA"/>
</dbReference>
<keyword evidence="2" id="KW-1185">Reference proteome</keyword>
<dbReference type="AlphaFoldDB" id="A0A9X3CBX1"/>
<organism evidence="1 2">
    <name type="scientific">Vibrio paucivorans</name>
    <dbReference type="NCBI Taxonomy" id="2829489"/>
    <lineage>
        <taxon>Bacteria</taxon>
        <taxon>Pseudomonadati</taxon>
        <taxon>Pseudomonadota</taxon>
        <taxon>Gammaproteobacteria</taxon>
        <taxon>Vibrionales</taxon>
        <taxon>Vibrionaceae</taxon>
        <taxon>Vibrio</taxon>
    </lineage>
</organism>